<dbReference type="HOGENOM" id="CLU_053381_7_2_1"/>
<dbReference type="Proteomes" id="UP000054549">
    <property type="component" value="Unassembled WGS sequence"/>
</dbReference>
<evidence type="ECO:0000313" key="2">
    <source>
        <dbReference type="EMBL" id="KIL67634.1"/>
    </source>
</evidence>
<dbReference type="PANTHER" id="PTHR34883:SF4">
    <property type="entry name" value="CUPREDOXIN"/>
    <property type="match status" value="1"/>
</dbReference>
<dbReference type="Gene3D" id="2.60.40.420">
    <property type="entry name" value="Cupredoxins - blue copper proteins"/>
    <property type="match status" value="1"/>
</dbReference>
<accession>A0A0C2TKS2</accession>
<protein>
    <recommendedName>
        <fullName evidence="4">Extracellular serine-rich protein</fullName>
    </recommendedName>
</protein>
<organism evidence="2 3">
    <name type="scientific">Amanita muscaria (strain Koide BX008)</name>
    <dbReference type="NCBI Taxonomy" id="946122"/>
    <lineage>
        <taxon>Eukaryota</taxon>
        <taxon>Fungi</taxon>
        <taxon>Dikarya</taxon>
        <taxon>Basidiomycota</taxon>
        <taxon>Agaricomycotina</taxon>
        <taxon>Agaricomycetes</taxon>
        <taxon>Agaricomycetidae</taxon>
        <taxon>Agaricales</taxon>
        <taxon>Pluteineae</taxon>
        <taxon>Amanitaceae</taxon>
        <taxon>Amanita</taxon>
    </lineage>
</organism>
<evidence type="ECO:0000256" key="1">
    <source>
        <dbReference type="SAM" id="SignalP"/>
    </source>
</evidence>
<dbReference type="InterPro" id="IPR052953">
    <property type="entry name" value="Ser-rich/MCO-related"/>
</dbReference>
<feature type="signal peptide" evidence="1">
    <location>
        <begin position="1"/>
        <end position="18"/>
    </location>
</feature>
<evidence type="ECO:0008006" key="4">
    <source>
        <dbReference type="Google" id="ProtNLM"/>
    </source>
</evidence>
<dbReference type="AlphaFoldDB" id="A0A0C2TKS2"/>
<keyword evidence="3" id="KW-1185">Reference proteome</keyword>
<dbReference type="InterPro" id="IPR008972">
    <property type="entry name" value="Cupredoxin"/>
</dbReference>
<proteinExistence type="predicted"/>
<reference evidence="2 3" key="1">
    <citation type="submission" date="2014-04" db="EMBL/GenBank/DDBJ databases">
        <title>Evolutionary Origins and Diversification of the Mycorrhizal Mutualists.</title>
        <authorList>
            <consortium name="DOE Joint Genome Institute"/>
            <consortium name="Mycorrhizal Genomics Consortium"/>
            <person name="Kohler A."/>
            <person name="Kuo A."/>
            <person name="Nagy L.G."/>
            <person name="Floudas D."/>
            <person name="Copeland A."/>
            <person name="Barry K.W."/>
            <person name="Cichocki N."/>
            <person name="Veneault-Fourrey C."/>
            <person name="LaButti K."/>
            <person name="Lindquist E.A."/>
            <person name="Lipzen A."/>
            <person name="Lundell T."/>
            <person name="Morin E."/>
            <person name="Murat C."/>
            <person name="Riley R."/>
            <person name="Ohm R."/>
            <person name="Sun H."/>
            <person name="Tunlid A."/>
            <person name="Henrissat B."/>
            <person name="Grigoriev I.V."/>
            <person name="Hibbett D.S."/>
            <person name="Martin F."/>
        </authorList>
    </citation>
    <scope>NUCLEOTIDE SEQUENCE [LARGE SCALE GENOMIC DNA]</scope>
    <source>
        <strain evidence="2 3">Koide BX008</strain>
    </source>
</reference>
<name>A0A0C2TKS2_AMAMK</name>
<dbReference type="InParanoid" id="A0A0C2TKS2"/>
<gene>
    <name evidence="2" type="ORF">M378DRAFT_159459</name>
</gene>
<dbReference type="OrthoDB" id="1921208at2759"/>
<evidence type="ECO:0000313" key="3">
    <source>
        <dbReference type="Proteomes" id="UP000054549"/>
    </source>
</evidence>
<dbReference type="STRING" id="946122.A0A0C2TKS2"/>
<keyword evidence="1" id="KW-0732">Signal</keyword>
<feature type="chain" id="PRO_5002167996" description="Extracellular serine-rich protein" evidence="1">
    <location>
        <begin position="19"/>
        <end position="138"/>
    </location>
</feature>
<dbReference type="EMBL" id="KN818231">
    <property type="protein sequence ID" value="KIL67634.1"/>
    <property type="molecule type" value="Genomic_DNA"/>
</dbReference>
<dbReference type="PANTHER" id="PTHR34883">
    <property type="entry name" value="SERINE-RICH PROTEIN, PUTATIVE-RELATED-RELATED"/>
    <property type="match status" value="1"/>
</dbReference>
<dbReference type="SUPFAM" id="SSF49503">
    <property type="entry name" value="Cupredoxins"/>
    <property type="match status" value="1"/>
</dbReference>
<sequence>MRFLPFAAALSIIPIVLGNNFDVVVGFNGMLAYNPTEVHANTGDTVTFKFAAGNHTATTTTFTNPCPPPPGGVGPNGFDTGFHMSPDTVTIKITDTNPRFVSCRQAAGAHCRTGMTMVINPTADLSEAQFRQNAINDQ</sequence>